<dbReference type="Proteomes" id="UP000030324">
    <property type="component" value="Segment"/>
</dbReference>
<dbReference type="OrthoDB" id="21670at10239"/>
<dbReference type="EMBL" id="KM236242">
    <property type="protein sequence ID" value="AIX12385.1"/>
    <property type="molecule type" value="Genomic_DNA"/>
</dbReference>
<name>A0A0A0YW64_9CAUD</name>
<organism evidence="1 2">
    <name type="scientific">Escherichia phage Pollock</name>
    <dbReference type="NCBI Taxonomy" id="1540097"/>
    <lineage>
        <taxon>Viruses</taxon>
        <taxon>Duplodnaviria</taxon>
        <taxon>Heunggongvirae</taxon>
        <taxon>Uroviricota</taxon>
        <taxon>Caudoviricetes</taxon>
        <taxon>Schitoviridae</taxon>
        <taxon>Humphriesvirinae</taxon>
        <taxon>Pollockvirus</taxon>
        <taxon>Pollockvirus pollock</taxon>
    </lineage>
</organism>
<evidence type="ECO:0000313" key="1">
    <source>
        <dbReference type="EMBL" id="AIX12385.1"/>
    </source>
</evidence>
<gene>
    <name evidence="1" type="ORF">CPT_Pollock26</name>
</gene>
<accession>A0A0A0YW64</accession>
<proteinExistence type="predicted"/>
<reference evidence="1 2" key="1">
    <citation type="journal article" date="2015" name="Genome Announc.">
        <title>Complete Genome Sequence of Enterotoxigenic Escherichia coli N4-Like Podophage Pollock.</title>
        <authorList>
            <person name="Patel R.S."/>
            <person name="Lessor L.E."/>
            <person name="Hernandez A.C."/>
            <person name="Kuty Everett G.F."/>
        </authorList>
    </citation>
    <scope>NUCLEOTIDE SEQUENCE [LARGE SCALE GENOMIC DNA]</scope>
</reference>
<dbReference type="RefSeq" id="YP_009152127.1">
    <property type="nucleotide sequence ID" value="NC_027381.1"/>
</dbReference>
<dbReference type="KEGG" id="vg:24724563"/>
<protein>
    <submittedName>
        <fullName evidence="1">Uncharacterized protein</fullName>
    </submittedName>
</protein>
<dbReference type="GeneID" id="24724563"/>
<evidence type="ECO:0000313" key="2">
    <source>
        <dbReference type="Proteomes" id="UP000030324"/>
    </source>
</evidence>
<sequence>MALTNEQKQALEIVADLIKQQENPLVVSAGLALLFKLEISNMSPREVLEQIGKELKAEHDHDSGCTCLERHHFLLNVLNNLEKQKFNDEVTYKLLSTAEDAWDTFEERYERIPTVTYTPSQFTIQTGVPGIYFIHPAVQK</sequence>
<keyword evidence="2" id="KW-1185">Reference proteome</keyword>